<keyword evidence="2" id="KW-0433">Leucine-rich repeat</keyword>
<evidence type="ECO:0000259" key="9">
    <source>
        <dbReference type="Pfam" id="PF23559"/>
    </source>
</evidence>
<evidence type="ECO:0000256" key="6">
    <source>
        <dbReference type="ARBA" id="ARBA00022840"/>
    </source>
</evidence>
<evidence type="ECO:0000259" key="10">
    <source>
        <dbReference type="Pfam" id="PF25019"/>
    </source>
</evidence>
<organism evidence="11 12">
    <name type="scientific">Lactuca saligna</name>
    <name type="common">Willowleaf lettuce</name>
    <dbReference type="NCBI Taxonomy" id="75948"/>
    <lineage>
        <taxon>Eukaryota</taxon>
        <taxon>Viridiplantae</taxon>
        <taxon>Streptophyta</taxon>
        <taxon>Embryophyta</taxon>
        <taxon>Tracheophyta</taxon>
        <taxon>Spermatophyta</taxon>
        <taxon>Magnoliopsida</taxon>
        <taxon>eudicotyledons</taxon>
        <taxon>Gunneridae</taxon>
        <taxon>Pentapetalae</taxon>
        <taxon>asterids</taxon>
        <taxon>campanulids</taxon>
        <taxon>Asterales</taxon>
        <taxon>Asteraceae</taxon>
        <taxon>Cichorioideae</taxon>
        <taxon>Cichorieae</taxon>
        <taxon>Lactucinae</taxon>
        <taxon>Lactuca</taxon>
    </lineage>
</organism>
<dbReference type="Gene3D" id="1.10.10.10">
    <property type="entry name" value="Winged helix-like DNA-binding domain superfamily/Winged helix DNA-binding domain"/>
    <property type="match status" value="1"/>
</dbReference>
<dbReference type="InterPro" id="IPR027417">
    <property type="entry name" value="P-loop_NTPase"/>
</dbReference>
<proteinExistence type="inferred from homology"/>
<dbReference type="InterPro" id="IPR056789">
    <property type="entry name" value="LRR_R13L1-DRL21"/>
</dbReference>
<dbReference type="InterPro" id="IPR002182">
    <property type="entry name" value="NB-ARC"/>
</dbReference>
<dbReference type="InterPro" id="IPR038005">
    <property type="entry name" value="RX-like_CC"/>
</dbReference>
<dbReference type="PANTHER" id="PTHR36766">
    <property type="entry name" value="PLANT BROAD-SPECTRUM MILDEW RESISTANCE PROTEIN RPW8"/>
    <property type="match status" value="1"/>
</dbReference>
<feature type="domain" description="R13L1/DRL21-like LRR repeat region" evidence="10">
    <location>
        <begin position="683"/>
        <end position="818"/>
    </location>
</feature>
<dbReference type="Pfam" id="PF18052">
    <property type="entry name" value="Rx_N"/>
    <property type="match status" value="1"/>
</dbReference>
<dbReference type="InterPro" id="IPR058922">
    <property type="entry name" value="WHD_DRP"/>
</dbReference>
<evidence type="ECO:0000256" key="3">
    <source>
        <dbReference type="ARBA" id="ARBA00022737"/>
    </source>
</evidence>
<dbReference type="EMBL" id="OX465078">
    <property type="protein sequence ID" value="CAI9270931.1"/>
    <property type="molecule type" value="Genomic_DNA"/>
</dbReference>
<evidence type="ECO:0000256" key="4">
    <source>
        <dbReference type="ARBA" id="ARBA00022741"/>
    </source>
</evidence>
<keyword evidence="5" id="KW-0611">Plant defense</keyword>
<evidence type="ECO:0000256" key="2">
    <source>
        <dbReference type="ARBA" id="ARBA00022614"/>
    </source>
</evidence>
<keyword evidence="3" id="KW-0677">Repeat</keyword>
<dbReference type="PANTHER" id="PTHR36766:SF70">
    <property type="entry name" value="DISEASE RESISTANCE PROTEIN RGA4"/>
    <property type="match status" value="1"/>
</dbReference>
<reference evidence="11" key="1">
    <citation type="submission" date="2023-04" db="EMBL/GenBank/DDBJ databases">
        <authorList>
            <person name="Vijverberg K."/>
            <person name="Xiong W."/>
            <person name="Schranz E."/>
        </authorList>
    </citation>
    <scope>NUCLEOTIDE SEQUENCE</scope>
</reference>
<dbReference type="InterPro" id="IPR032675">
    <property type="entry name" value="LRR_dom_sf"/>
</dbReference>
<dbReference type="Pfam" id="PF23559">
    <property type="entry name" value="WHD_DRP"/>
    <property type="match status" value="1"/>
</dbReference>
<sequence>MADALVNVAAEAILKKLASIAVNEVALAWGYKEKLYTLEGTLKMIRAKLQDAENQKGQKHSVMEWLKQLKEVVAEADDVVDEVHYEMLRREVKKRDRVAIKVPSLPSLKKLFFRSEMGHKIKNINEKLSQINKQANELGLQNEQPGPVVQYRPYLETDPNLGEFKIVGREDDEERIIHLLTESRKEEKLTIVPIVGMGGMGKTTLAKSVYNNPKIQQYFDVKAWLCVSVKVDINTLLAKIYESVVGEKPKSETMANLVGDLEKKLGAKRYLLVLDDVWDEERLYWEDFRSVMINVKSQIGSGVLVTTRKLDIGTKAMVMNSCPLKGLSNDDCWNIFKERVFLAGQSPQPELEEIGRDIAKKCSGLPLLLNVIGGMLQNYSDPEKWLAIKNSKVWDLEDERERVQKSLELSFDNLPNSMAKQCFTYCSIFKKDKVMERDELVRLWMALGFVQADEEKDKAVEDVGNDIFRILVSNSLFQDVERDEYGNISHCSMHDLVHDLSLTLSKHESVCLVDATNDDIARIPQVKHLAVYHEQNFESAAEVSMCIERNTVARTLHTLFIKLELEKKFSFQRLKCIRILKLKGDFIEKLDDSIGGLVHLRYLDLRYTKIRVLPESIGKLYHLQTLKLQGCNRLKKFPKAMRNLRSLRYFMGNRNIPANIVGQLICLRELSSVKVLRRKGHGIEELRHLNNLGGKLCIGGLENVRSKEDAVKADLSSKKNLYMIEFEWSEDDDEGANRNDKEVLEGLQPPKDVKELAITRFYGDNFPEWVTKMAVNIDRKETPLDKLVSIRLSGCRSCLSLPTLEQLPHLRDLVLEDMDSLTCLRSCDVTGSMKPLCPSLRSLRLYDMYSLEKWIDGSPNSSKMISPVLQKLEIAYCPKIAILDECHPHPLVSLTIRNCTGLVYIMSIQGLTSLESLVISGCPSLLVIANLPNECHSLKTLFIRFCTNLTPLPQKTFDCFAFLNKLELGPFSKELDSFPSLQGIDKLRNHLHELTLYGVDQWESIPEEIQHLTSLTELHIYSFGIKEMPTWLTNMSSIQRLIVYNCKGLNKEIVRRGAPPEANDVRLDNKMC</sequence>
<dbReference type="PRINTS" id="PR00364">
    <property type="entry name" value="DISEASERSIST"/>
</dbReference>
<evidence type="ECO:0000313" key="12">
    <source>
        <dbReference type="Proteomes" id="UP001177003"/>
    </source>
</evidence>
<feature type="domain" description="Disease resistance protein winged helix" evidence="9">
    <location>
        <begin position="428"/>
        <end position="500"/>
    </location>
</feature>
<dbReference type="GO" id="GO:0051707">
    <property type="term" value="P:response to other organism"/>
    <property type="evidence" value="ECO:0007669"/>
    <property type="project" value="UniProtKB-ARBA"/>
</dbReference>
<dbReference type="AlphaFoldDB" id="A0AA35YE65"/>
<dbReference type="SUPFAM" id="SSF52058">
    <property type="entry name" value="L domain-like"/>
    <property type="match status" value="1"/>
</dbReference>
<dbReference type="SUPFAM" id="SSF52047">
    <property type="entry name" value="RNI-like"/>
    <property type="match status" value="1"/>
</dbReference>
<dbReference type="InterPro" id="IPR041118">
    <property type="entry name" value="Rx_N"/>
</dbReference>
<dbReference type="Gene3D" id="3.80.10.10">
    <property type="entry name" value="Ribonuclease Inhibitor"/>
    <property type="match status" value="3"/>
</dbReference>
<protein>
    <recommendedName>
        <fullName evidence="13">Disease resistance protein RGA3</fullName>
    </recommendedName>
</protein>
<dbReference type="SUPFAM" id="SSF52540">
    <property type="entry name" value="P-loop containing nucleoside triphosphate hydrolases"/>
    <property type="match status" value="1"/>
</dbReference>
<dbReference type="Gene3D" id="1.20.5.4130">
    <property type="match status" value="1"/>
</dbReference>
<dbReference type="GO" id="GO:0005524">
    <property type="term" value="F:ATP binding"/>
    <property type="evidence" value="ECO:0007669"/>
    <property type="project" value="UniProtKB-KW"/>
</dbReference>
<dbReference type="GO" id="GO:0043531">
    <property type="term" value="F:ADP binding"/>
    <property type="evidence" value="ECO:0007669"/>
    <property type="project" value="InterPro"/>
</dbReference>
<dbReference type="InterPro" id="IPR036388">
    <property type="entry name" value="WH-like_DNA-bd_sf"/>
</dbReference>
<evidence type="ECO:0000256" key="5">
    <source>
        <dbReference type="ARBA" id="ARBA00022821"/>
    </source>
</evidence>
<feature type="domain" description="Disease resistance N-terminal" evidence="8">
    <location>
        <begin position="11"/>
        <end position="96"/>
    </location>
</feature>
<dbReference type="Proteomes" id="UP001177003">
    <property type="component" value="Chromosome 2"/>
</dbReference>
<evidence type="ECO:0000259" key="7">
    <source>
        <dbReference type="Pfam" id="PF00931"/>
    </source>
</evidence>
<dbReference type="Pfam" id="PF00931">
    <property type="entry name" value="NB-ARC"/>
    <property type="match status" value="1"/>
</dbReference>
<feature type="domain" description="NB-ARC" evidence="7">
    <location>
        <begin position="170"/>
        <end position="341"/>
    </location>
</feature>
<accession>A0AA35YE65</accession>
<keyword evidence="4" id="KW-0547">Nucleotide-binding</keyword>
<dbReference type="InterPro" id="IPR042197">
    <property type="entry name" value="Apaf_helical"/>
</dbReference>
<evidence type="ECO:0000259" key="8">
    <source>
        <dbReference type="Pfam" id="PF18052"/>
    </source>
</evidence>
<evidence type="ECO:0000313" key="11">
    <source>
        <dbReference type="EMBL" id="CAI9270931.1"/>
    </source>
</evidence>
<comment type="similarity">
    <text evidence="1">Belongs to the disease resistance NB-LRR family.</text>
</comment>
<evidence type="ECO:0000256" key="1">
    <source>
        <dbReference type="ARBA" id="ARBA00008894"/>
    </source>
</evidence>
<dbReference type="Gene3D" id="3.40.50.300">
    <property type="entry name" value="P-loop containing nucleotide triphosphate hydrolases"/>
    <property type="match status" value="1"/>
</dbReference>
<keyword evidence="12" id="KW-1185">Reference proteome</keyword>
<dbReference type="Pfam" id="PF25019">
    <property type="entry name" value="LRR_R13L1-DRL21"/>
    <property type="match status" value="1"/>
</dbReference>
<evidence type="ECO:0008006" key="13">
    <source>
        <dbReference type="Google" id="ProtNLM"/>
    </source>
</evidence>
<dbReference type="FunFam" id="1.10.10.10:FF:000322">
    <property type="entry name" value="Probable disease resistance protein At1g63360"/>
    <property type="match status" value="1"/>
</dbReference>
<name>A0AA35YE65_LACSI</name>
<dbReference type="CDD" id="cd14798">
    <property type="entry name" value="RX-CC_like"/>
    <property type="match status" value="1"/>
</dbReference>
<gene>
    <name evidence="11" type="ORF">LSALG_LOCUS11221</name>
</gene>
<keyword evidence="6" id="KW-0067">ATP-binding</keyword>
<dbReference type="Gene3D" id="1.10.8.430">
    <property type="entry name" value="Helical domain of apoptotic protease-activating factors"/>
    <property type="match status" value="1"/>
</dbReference>
<dbReference type="GO" id="GO:0006952">
    <property type="term" value="P:defense response"/>
    <property type="evidence" value="ECO:0007669"/>
    <property type="project" value="UniProtKB-KW"/>
</dbReference>